<dbReference type="OrthoDB" id="6654917at2"/>
<proteinExistence type="predicted"/>
<gene>
    <name evidence="1" type="ORF">SAMN05444266_112141</name>
</gene>
<organism evidence="1 2">
    <name type="scientific">Chitinophaga jiangningensis</name>
    <dbReference type="NCBI Taxonomy" id="1419482"/>
    <lineage>
        <taxon>Bacteria</taxon>
        <taxon>Pseudomonadati</taxon>
        <taxon>Bacteroidota</taxon>
        <taxon>Chitinophagia</taxon>
        <taxon>Chitinophagales</taxon>
        <taxon>Chitinophagaceae</taxon>
        <taxon>Chitinophaga</taxon>
    </lineage>
</organism>
<dbReference type="Proteomes" id="UP000184420">
    <property type="component" value="Unassembled WGS sequence"/>
</dbReference>
<sequence>MTICAALLLATGAQAQQPRYKQHAGRYGGNSGICLFEDGKFLLYGYATAVFGQYLFEKDYLLFYPDKPAVFTVYAHKNPALHDSTRINFVNFQDGRTWVQFNNTKAQRAFNEDANCFDAPFVYQHPGNLKTFTLLAAAPESEQLVSWEYANAKGCNDFIFLYNKPKREYEHFSAHLEQGTLKTDNGQAYTKVTQDESEDGQWKEILEWKRQYFASAAQEADKVLANKHYNTFAPDLKQYTFDNKTALYIANNAEDNEAYFRGNQYKDDRYIRLYEKILPQRESKVSHLSSAPGSIFFTVCGEGSEKSYHYNGFIKYEEDKPDGPLPTTTVPVKVTE</sequence>
<name>A0A1M7M985_9BACT</name>
<protein>
    <submittedName>
        <fullName evidence="1">Uncharacterized protein</fullName>
    </submittedName>
</protein>
<dbReference type="EMBL" id="FRBL01000012">
    <property type="protein sequence ID" value="SHM87314.1"/>
    <property type="molecule type" value="Genomic_DNA"/>
</dbReference>
<evidence type="ECO:0000313" key="2">
    <source>
        <dbReference type="Proteomes" id="UP000184420"/>
    </source>
</evidence>
<evidence type="ECO:0000313" key="1">
    <source>
        <dbReference type="EMBL" id="SHM87314.1"/>
    </source>
</evidence>
<dbReference type="RefSeq" id="WP_083550883.1">
    <property type="nucleotide sequence ID" value="NZ_FRBL01000012.1"/>
</dbReference>
<keyword evidence="2" id="KW-1185">Reference proteome</keyword>
<dbReference type="AlphaFoldDB" id="A0A1M7M985"/>
<accession>A0A1M7M985</accession>
<reference evidence="1 2" key="1">
    <citation type="submission" date="2016-11" db="EMBL/GenBank/DDBJ databases">
        <authorList>
            <person name="Jaros S."/>
            <person name="Januszkiewicz K."/>
            <person name="Wedrychowicz H."/>
        </authorList>
    </citation>
    <scope>NUCLEOTIDE SEQUENCE [LARGE SCALE GENOMIC DNA]</scope>
    <source>
        <strain evidence="1 2">DSM 27406</strain>
    </source>
</reference>